<dbReference type="GO" id="GO:0051536">
    <property type="term" value="F:iron-sulfur cluster binding"/>
    <property type="evidence" value="ECO:0007669"/>
    <property type="project" value="UniProtKB-KW"/>
</dbReference>
<evidence type="ECO:0000256" key="1">
    <source>
        <dbReference type="ARBA" id="ARBA00022691"/>
    </source>
</evidence>
<dbReference type="Pfam" id="PF04055">
    <property type="entry name" value="Radical_SAM"/>
    <property type="match status" value="1"/>
</dbReference>
<keyword evidence="2" id="KW-0479">Metal-binding</keyword>
<dbReference type="EC" id="1.8.98.-" evidence="7"/>
<comment type="caution">
    <text evidence="7">The sequence shown here is derived from an EMBL/GenBank/DDBJ whole genome shotgun (WGS) entry which is preliminary data.</text>
</comment>
<keyword evidence="1" id="KW-0949">S-adenosyl-L-methionine</keyword>
<dbReference type="PANTHER" id="PTHR43273">
    <property type="entry name" value="ANAEROBIC SULFATASE-MATURATING ENZYME HOMOLOG ASLB-RELATED"/>
    <property type="match status" value="1"/>
</dbReference>
<evidence type="ECO:0000256" key="5">
    <source>
        <dbReference type="ARBA" id="ARBA00023601"/>
    </source>
</evidence>
<dbReference type="EMBL" id="VSSQ01084808">
    <property type="protein sequence ID" value="MPN32675.1"/>
    <property type="molecule type" value="Genomic_DNA"/>
</dbReference>
<proteinExistence type="inferred from homology"/>
<name>A0A645H0V9_9ZZZZ</name>
<dbReference type="GO" id="GO:0016491">
    <property type="term" value="F:oxidoreductase activity"/>
    <property type="evidence" value="ECO:0007669"/>
    <property type="project" value="UniProtKB-KW"/>
</dbReference>
<feature type="domain" description="Radical SAM core" evidence="6">
    <location>
        <begin position="3"/>
        <end position="108"/>
    </location>
</feature>
<keyword evidence="4" id="KW-0411">Iron-sulfur</keyword>
<evidence type="ECO:0000256" key="3">
    <source>
        <dbReference type="ARBA" id="ARBA00023004"/>
    </source>
</evidence>
<accession>A0A645H0V9</accession>
<dbReference type="InterPro" id="IPR058240">
    <property type="entry name" value="rSAM_sf"/>
</dbReference>
<comment type="similarity">
    <text evidence="5">Belongs to the radical SAM superfamily. Anaerobic sulfatase-maturating enzyme family.</text>
</comment>
<evidence type="ECO:0000256" key="4">
    <source>
        <dbReference type="ARBA" id="ARBA00023014"/>
    </source>
</evidence>
<keyword evidence="7" id="KW-0560">Oxidoreductase</keyword>
<keyword evidence="3" id="KW-0408">Iron</keyword>
<dbReference type="InterPro" id="IPR007197">
    <property type="entry name" value="rSAM"/>
</dbReference>
<dbReference type="AlphaFoldDB" id="A0A645H0V9"/>
<dbReference type="PANTHER" id="PTHR43273:SF3">
    <property type="entry name" value="ANAEROBIC SULFATASE-MATURATING ENZYME HOMOLOG ASLB-RELATED"/>
    <property type="match status" value="1"/>
</dbReference>
<sequence length="125" mass="14475">MNLAFQGGEPTLAGKTFFRTLLELEKQLNTRKIQVHHSLQTNGYSLDQEWMDIFREGHFLIGVSLDGTKEIHDTYRIDAAYQPTYDHIQKNIKLLQESGIEYNILCVVHQSVAEKPREVFQALQK</sequence>
<dbReference type="GO" id="GO:0046872">
    <property type="term" value="F:metal ion binding"/>
    <property type="evidence" value="ECO:0007669"/>
    <property type="project" value="UniProtKB-KW"/>
</dbReference>
<evidence type="ECO:0000256" key="2">
    <source>
        <dbReference type="ARBA" id="ARBA00022723"/>
    </source>
</evidence>
<evidence type="ECO:0000313" key="7">
    <source>
        <dbReference type="EMBL" id="MPN32675.1"/>
    </source>
</evidence>
<organism evidence="7">
    <name type="scientific">bioreactor metagenome</name>
    <dbReference type="NCBI Taxonomy" id="1076179"/>
    <lineage>
        <taxon>unclassified sequences</taxon>
        <taxon>metagenomes</taxon>
        <taxon>ecological metagenomes</taxon>
    </lineage>
</organism>
<evidence type="ECO:0000259" key="6">
    <source>
        <dbReference type="Pfam" id="PF04055"/>
    </source>
</evidence>
<dbReference type="InterPro" id="IPR023867">
    <property type="entry name" value="Sulphatase_maturase_rSAM"/>
</dbReference>
<dbReference type="InterPro" id="IPR013785">
    <property type="entry name" value="Aldolase_TIM"/>
</dbReference>
<reference evidence="7" key="1">
    <citation type="submission" date="2019-08" db="EMBL/GenBank/DDBJ databases">
        <authorList>
            <person name="Kucharzyk K."/>
            <person name="Murdoch R.W."/>
            <person name="Higgins S."/>
            <person name="Loffler F."/>
        </authorList>
    </citation>
    <scope>NUCLEOTIDE SEQUENCE</scope>
</reference>
<gene>
    <name evidence="7" type="ORF">SDC9_180155</name>
</gene>
<dbReference type="Gene3D" id="3.20.20.70">
    <property type="entry name" value="Aldolase class I"/>
    <property type="match status" value="1"/>
</dbReference>
<dbReference type="SUPFAM" id="SSF102114">
    <property type="entry name" value="Radical SAM enzymes"/>
    <property type="match status" value="1"/>
</dbReference>
<protein>
    <submittedName>
        <fullName evidence="7">Anaerobic sulfatase-maturating enzyme</fullName>
        <ecNumber evidence="7">1.8.98.-</ecNumber>
    </submittedName>
</protein>